<dbReference type="NCBIfam" id="TIGR02165">
    <property type="entry name" value="cas5_6_GSU0054"/>
    <property type="match status" value="1"/>
</dbReference>
<reference evidence="1" key="1">
    <citation type="submission" date="2019-09" db="EMBL/GenBank/DDBJ databases">
        <title>Characterisation of the sponge microbiome using genome-centric metagenomics.</title>
        <authorList>
            <person name="Engelberts J.P."/>
            <person name="Robbins S.J."/>
            <person name="De Goeij J.M."/>
            <person name="Aranda M."/>
            <person name="Bell S.C."/>
            <person name="Webster N.S."/>
        </authorList>
    </citation>
    <scope>NUCLEOTIDE SEQUENCE</scope>
    <source>
        <strain evidence="1">SB0676_bin_10</strain>
    </source>
</reference>
<dbReference type="EMBL" id="VYDO01000099">
    <property type="protein sequence ID" value="MYG37926.1"/>
    <property type="molecule type" value="Genomic_DNA"/>
</dbReference>
<protein>
    <submittedName>
        <fullName evidence="1">Type I-U CRISPR-associated protein Cas5/Cas6</fullName>
    </submittedName>
</protein>
<dbReference type="Pfam" id="PF09609">
    <property type="entry name" value="Cas_GSU0054"/>
    <property type="match status" value="1"/>
</dbReference>
<accession>A0A6B1F820</accession>
<name>A0A6B1F820_9SYNE</name>
<organism evidence="1">
    <name type="scientific">Synechococcus sp. SB0676_bin_10</name>
    <dbReference type="NCBI Taxonomy" id="2604869"/>
    <lineage>
        <taxon>Bacteria</taxon>
        <taxon>Bacillati</taxon>
        <taxon>Cyanobacteriota</taxon>
        <taxon>Cyanophyceae</taxon>
        <taxon>Synechococcales</taxon>
        <taxon>Synechococcaceae</taxon>
        <taxon>Synechococcus</taxon>
    </lineage>
</organism>
<sequence length="472" mass="52172">MFTVSVEFLHGTFRADPDGTANTGQLRHGEWPPSVSRLFAALVAADGTRERCRVTDGSELEWFEHLPPPAIHAAQQIHHQPLCDRYVVKNAKGPAQKTHQEYVAREGAMSRPGVRIALCQPRVVYRWDVASPSAATLQALRRRAARVGYLGTSDSPVRVRIATQVPSDCPEQVFVPDQRGDAVISVARPGDIQTLDRMYDQWCERGAAVARLQFPSLRHNVAYRSPGATPPDDRGEVVAWLRLGTPVSGRRISALTQCFKEAVLSQHQRIHGDSPAVLHGHGCGSHGYEIARYCPLPDVGCKYSRGRIYGLALWMPPGSDGATRRQARDAARSIRHLRGRGIDVAVAPRDEDERRPFAAHPERWTCQARHWATAFPAIYERRRTLDLPEITLWCQHAGLPEPVAFCSSRTPLVTGALDLAPVEVNRPGRPGLPYSHVELWFAEPVAGPVVIGSGRQRGFGLCVPCDREDAAR</sequence>
<gene>
    <name evidence="1" type="primary">cas5u6u</name>
    <name evidence="1" type="ORF">F4162_02730</name>
</gene>
<evidence type="ECO:0000313" key="1">
    <source>
        <dbReference type="EMBL" id="MYG37926.1"/>
    </source>
</evidence>
<comment type="caution">
    <text evidence="1">The sequence shown here is derived from an EMBL/GenBank/DDBJ whole genome shotgun (WGS) entry which is preliminary data.</text>
</comment>
<proteinExistence type="predicted"/>
<dbReference type="AlphaFoldDB" id="A0A6B1F820"/>
<dbReference type="InterPro" id="IPR019089">
    <property type="entry name" value="Cas_GSU0054"/>
</dbReference>